<comment type="caution">
    <text evidence="1">The sequence shown here is derived from an EMBL/GenBank/DDBJ whole genome shotgun (WGS) entry which is preliminary data.</text>
</comment>
<gene>
    <name evidence="1" type="ORF">K488DRAFT_68991</name>
</gene>
<protein>
    <submittedName>
        <fullName evidence="1">Uncharacterized protein</fullName>
    </submittedName>
</protein>
<organism evidence="1 2">
    <name type="scientific">Vararia minispora EC-137</name>
    <dbReference type="NCBI Taxonomy" id="1314806"/>
    <lineage>
        <taxon>Eukaryota</taxon>
        <taxon>Fungi</taxon>
        <taxon>Dikarya</taxon>
        <taxon>Basidiomycota</taxon>
        <taxon>Agaricomycotina</taxon>
        <taxon>Agaricomycetes</taxon>
        <taxon>Russulales</taxon>
        <taxon>Lachnocladiaceae</taxon>
        <taxon>Vararia</taxon>
    </lineage>
</organism>
<keyword evidence="2" id="KW-1185">Reference proteome</keyword>
<proteinExistence type="predicted"/>
<evidence type="ECO:0000313" key="1">
    <source>
        <dbReference type="EMBL" id="KAI0034602.1"/>
    </source>
</evidence>
<accession>A0ACB8QSF7</accession>
<evidence type="ECO:0000313" key="2">
    <source>
        <dbReference type="Proteomes" id="UP000814128"/>
    </source>
</evidence>
<dbReference type="EMBL" id="MU273497">
    <property type="protein sequence ID" value="KAI0034602.1"/>
    <property type="molecule type" value="Genomic_DNA"/>
</dbReference>
<reference evidence="1" key="1">
    <citation type="submission" date="2021-02" db="EMBL/GenBank/DDBJ databases">
        <authorList>
            <consortium name="DOE Joint Genome Institute"/>
            <person name="Ahrendt S."/>
            <person name="Looney B.P."/>
            <person name="Miyauchi S."/>
            <person name="Morin E."/>
            <person name="Drula E."/>
            <person name="Courty P.E."/>
            <person name="Chicoki N."/>
            <person name="Fauchery L."/>
            <person name="Kohler A."/>
            <person name="Kuo A."/>
            <person name="Labutti K."/>
            <person name="Pangilinan J."/>
            <person name="Lipzen A."/>
            <person name="Riley R."/>
            <person name="Andreopoulos W."/>
            <person name="He G."/>
            <person name="Johnson J."/>
            <person name="Barry K.W."/>
            <person name="Grigoriev I.V."/>
            <person name="Nagy L."/>
            <person name="Hibbett D."/>
            <person name="Henrissat B."/>
            <person name="Matheny P.B."/>
            <person name="Labbe J."/>
            <person name="Martin F."/>
        </authorList>
    </citation>
    <scope>NUCLEOTIDE SEQUENCE</scope>
    <source>
        <strain evidence="1">EC-137</strain>
    </source>
</reference>
<reference evidence="1" key="2">
    <citation type="journal article" date="2022" name="New Phytol.">
        <title>Evolutionary transition to the ectomycorrhizal habit in the genomes of a hyperdiverse lineage of mushroom-forming fungi.</title>
        <authorList>
            <person name="Looney B."/>
            <person name="Miyauchi S."/>
            <person name="Morin E."/>
            <person name="Drula E."/>
            <person name="Courty P.E."/>
            <person name="Kohler A."/>
            <person name="Kuo A."/>
            <person name="LaButti K."/>
            <person name="Pangilinan J."/>
            <person name="Lipzen A."/>
            <person name="Riley R."/>
            <person name="Andreopoulos W."/>
            <person name="He G."/>
            <person name="Johnson J."/>
            <person name="Nolan M."/>
            <person name="Tritt A."/>
            <person name="Barry K.W."/>
            <person name="Grigoriev I.V."/>
            <person name="Nagy L.G."/>
            <person name="Hibbett D."/>
            <person name="Henrissat B."/>
            <person name="Matheny P.B."/>
            <person name="Labbe J."/>
            <person name="Martin F.M."/>
        </authorList>
    </citation>
    <scope>NUCLEOTIDE SEQUENCE</scope>
    <source>
        <strain evidence="1">EC-137</strain>
    </source>
</reference>
<name>A0ACB8QSF7_9AGAM</name>
<dbReference type="Proteomes" id="UP000814128">
    <property type="component" value="Unassembled WGS sequence"/>
</dbReference>
<sequence>MRARTGIAQHFVITTGAMKGKKRGRAISDDELEYEGPPASSASTASAGTLKGRTDDELSVLEESPSMASSSALLSSEVPDDTPSSAADADEALSVPANDGQEDIGTPTEAGPITRIRSLAVYVDDEMAVYAPRKVPNGLRWNSSSVKNSKLVLPGTDTTVSLWIVGQVNWNGMIPSSSSTGSPGVAYISIDPLVEGDLSKLRDLVTRYSSNGSTADAMKSVRASRMMSYRERNNPDMQVQTFSRVFDARDGKVAICDMDYLDPSFVMQRDIVLVEVSLGRFRDSKTKDWTKFRLSLELDAVYVLAQAPKPATDERSLVKRMRYVI</sequence>